<dbReference type="RefSeq" id="WP_212508044.1">
    <property type="nucleotide sequence ID" value="NZ_CP060696.1"/>
</dbReference>
<dbReference type="EMBL" id="CP060696">
    <property type="protein sequence ID" value="QNO18974.1"/>
    <property type="molecule type" value="Genomic_DNA"/>
</dbReference>
<reference evidence="1 2" key="1">
    <citation type="submission" date="2020-08" db="EMBL/GenBank/DDBJ databases">
        <authorList>
            <person name="Ren C."/>
            <person name="Gu Y."/>
            <person name="Xu Y."/>
        </authorList>
    </citation>
    <scope>NUCLEOTIDE SEQUENCE [LARGE SCALE GENOMIC DNA]</scope>
    <source>
        <strain evidence="1 2">LBM18003</strain>
    </source>
</reference>
<proteinExistence type="predicted"/>
<evidence type="ECO:0000313" key="1">
    <source>
        <dbReference type="EMBL" id="QNO18974.1"/>
    </source>
</evidence>
<organism evidence="1 2">
    <name type="scientific">Caproicibacterium amylolyticum</name>
    <dbReference type="NCBI Taxonomy" id="2766537"/>
    <lineage>
        <taxon>Bacteria</taxon>
        <taxon>Bacillati</taxon>
        <taxon>Bacillota</taxon>
        <taxon>Clostridia</taxon>
        <taxon>Eubacteriales</taxon>
        <taxon>Oscillospiraceae</taxon>
        <taxon>Caproicibacterium</taxon>
    </lineage>
</organism>
<protein>
    <submittedName>
        <fullName evidence="1">Uncharacterized protein</fullName>
    </submittedName>
</protein>
<keyword evidence="2" id="KW-1185">Reference proteome</keyword>
<sequence>MKANINPVGKHTRKAIAEEAGKYIATQVDKIQQDVARRTMKMMCVALYDAFDFDSDKCRTVLKELFKMAEERQEHEETFWWTLDKICMGELNLSDLLEKENYEVMDK</sequence>
<dbReference type="AlphaFoldDB" id="A0A7G9WJW2"/>
<accession>A0A7G9WJW2</accession>
<gene>
    <name evidence="1" type="ORF">H6X83_04950</name>
</gene>
<name>A0A7G9WJW2_9FIRM</name>
<dbReference type="KEGG" id="caml:H6X83_04950"/>
<dbReference type="Proteomes" id="UP000516046">
    <property type="component" value="Chromosome"/>
</dbReference>
<evidence type="ECO:0000313" key="2">
    <source>
        <dbReference type="Proteomes" id="UP000516046"/>
    </source>
</evidence>